<comment type="caution">
    <text evidence="2">The sequence shown here is derived from an EMBL/GenBank/DDBJ whole genome shotgun (WGS) entry which is preliminary data.</text>
</comment>
<protein>
    <submittedName>
        <fullName evidence="2">Uncharacterized protein</fullName>
    </submittedName>
</protein>
<dbReference type="EMBL" id="CABFOC020000014">
    <property type="protein sequence ID" value="CAH0046293.1"/>
    <property type="molecule type" value="Genomic_DNA"/>
</dbReference>
<keyword evidence="3" id="KW-1185">Reference proteome</keyword>
<reference evidence="3" key="1">
    <citation type="submission" date="2019-06" db="EMBL/GenBank/DDBJ databases">
        <authorList>
            <person name="Broberg M."/>
        </authorList>
    </citation>
    <scope>NUCLEOTIDE SEQUENCE [LARGE SCALE GENOMIC DNA]</scope>
</reference>
<proteinExistence type="predicted"/>
<dbReference type="AlphaFoldDB" id="A0A9N9YZI4"/>
<dbReference type="OrthoDB" id="5141290at2759"/>
<feature type="region of interest" description="Disordered" evidence="1">
    <location>
        <begin position="386"/>
        <end position="407"/>
    </location>
</feature>
<evidence type="ECO:0000313" key="2">
    <source>
        <dbReference type="EMBL" id="CAH0046293.1"/>
    </source>
</evidence>
<feature type="non-terminal residue" evidence="2">
    <location>
        <position position="505"/>
    </location>
</feature>
<reference evidence="2 3" key="2">
    <citation type="submission" date="2021-10" db="EMBL/GenBank/DDBJ databases">
        <authorList>
            <person name="Piombo E."/>
        </authorList>
    </citation>
    <scope>NUCLEOTIDE SEQUENCE [LARGE SCALE GENOMIC DNA]</scope>
</reference>
<organism evidence="2 3">
    <name type="scientific">Clonostachys solani</name>
    <dbReference type="NCBI Taxonomy" id="160281"/>
    <lineage>
        <taxon>Eukaryota</taxon>
        <taxon>Fungi</taxon>
        <taxon>Dikarya</taxon>
        <taxon>Ascomycota</taxon>
        <taxon>Pezizomycotina</taxon>
        <taxon>Sordariomycetes</taxon>
        <taxon>Hypocreomycetidae</taxon>
        <taxon>Hypocreales</taxon>
        <taxon>Bionectriaceae</taxon>
        <taxon>Clonostachys</taxon>
    </lineage>
</organism>
<dbReference type="SUPFAM" id="SSF82171">
    <property type="entry name" value="DPP6 N-terminal domain-like"/>
    <property type="match status" value="1"/>
</dbReference>
<gene>
    <name evidence="2" type="ORF">CSOL1703_00012025</name>
</gene>
<evidence type="ECO:0000256" key="1">
    <source>
        <dbReference type="SAM" id="MobiDB-lite"/>
    </source>
</evidence>
<evidence type="ECO:0000313" key="3">
    <source>
        <dbReference type="Proteomes" id="UP000775872"/>
    </source>
</evidence>
<dbReference type="Proteomes" id="UP000775872">
    <property type="component" value="Unassembled WGS sequence"/>
</dbReference>
<sequence length="505" mass="56306">MGDQMHDEEEHETYSPVFSYSRATPDSATVANLLVFPNRHFTDGWETHADIPLYDHAPSRPPRAMAQIRALLEGTALPPDEASRLSNLPKLPETQKQWKDACSGWIATYDVFSIENDQQTRTTSIEVKLSRFDVELCLRQALCADEEEWICAFPLSISPNFEMFTVLHNLVYVDKERLFPQVISLHWTSAQRWKTWTKLKSAGDKELTADRPDIYRYQFTWSPDGKYLLFHDLQLQPLTWVENGTCAVVFAISNRPDGQKRVRVVNHFPSVSLSTGIHDSQFHPTEALLLFRDELKTYVWRFLKGEHLVCKDWGGHVSDNRIDSRPMVLDLDRPGGQLASLVDRISFSTCGGYLAVSRLRAEWPELIDLGDFLNMCFSDSPSSPGDASTASFSSNDTSGPGVSSTSSLVDAQGVTLRNPQTGLAASLANVLTSRVYLVSKDDDGEVTVTTCAITQEGVELRQNVGGIVTTTPLLNLPPFIPKGYLEVQVTAPDVGDDEDQTCPSS</sequence>
<name>A0A9N9YZI4_9HYPO</name>
<accession>A0A9N9YZI4</accession>